<feature type="region of interest" description="Disordered" evidence="1">
    <location>
        <begin position="55"/>
        <end position="76"/>
    </location>
</feature>
<dbReference type="EMBL" id="JACHXZ010000003">
    <property type="protein sequence ID" value="MBB3168807.1"/>
    <property type="molecule type" value="Genomic_DNA"/>
</dbReference>
<reference evidence="3 4" key="1">
    <citation type="submission" date="2020-08" db="EMBL/GenBank/DDBJ databases">
        <title>Genomic Encyclopedia of Type Strains, Phase III (KMG-III): the genomes of soil and plant-associated and newly described type strains.</title>
        <authorList>
            <person name="Whitman W."/>
        </authorList>
    </citation>
    <scope>NUCLEOTIDE SEQUENCE [LARGE SCALE GENOMIC DNA]</scope>
    <source>
        <strain evidence="3 4">CECT 8571</strain>
    </source>
</reference>
<keyword evidence="2" id="KW-0812">Transmembrane</keyword>
<feature type="transmembrane region" description="Helical" evidence="2">
    <location>
        <begin position="444"/>
        <end position="463"/>
    </location>
</feature>
<feature type="transmembrane region" description="Helical" evidence="2">
    <location>
        <begin position="470"/>
        <end position="491"/>
    </location>
</feature>
<evidence type="ECO:0000256" key="1">
    <source>
        <dbReference type="SAM" id="MobiDB-lite"/>
    </source>
</evidence>
<feature type="transmembrane region" description="Helical" evidence="2">
    <location>
        <begin position="552"/>
        <end position="570"/>
    </location>
</feature>
<feature type="transmembrane region" description="Helical" evidence="2">
    <location>
        <begin position="764"/>
        <end position="785"/>
    </location>
</feature>
<sequence length="882" mass="96262">MEVIGLLLVGLVLAMVIGLVLGVAAFVQVRGLKSEVLALRRQLGPGPQVAVVGADVGRNRTSPPASAPKVNADPAPPDFELDLDIEPAMAAPSTSAPTSAPTFSPIPSPTAEASATEAAESQFWQHLQQQWMVWLGGACVGLAGIFLAKYSIEQGLLGPSARIVAGILTGAILHAAALWLRARQGNHASFAALAGGGSITLFATLLAALHMYQMFSPAAVFVALALVAVATLWLALLHGPVLAAIGMLGAYSVPLLVSTGSGNVLLAMLYALIISAAVLWLLRMVYRPWLWWGCMAGALGWWALSFAGENLDAWRPLYLAALAYGVLAIPRSNWLLMQRFAGACWPITLDDYADGQPPFTASLLALWAALCATILVGGWSANWITWLLLPLLTAWLASHQPRFTSFTWLGYGAMTAALLLSQLHMGSDGQWLLTPIAVAEQANFFTFLAVHGLLLIGLAVWNVRRGSALSWWASLLAMMPVLQLLHGYLLASDYTTVWQWACAAFVLAAGALWIAFLARARGWQKPLVAWLILSGHFAYALLAAWLLEEASLTLAIASQLLSLAWVMHRFEMPELGWLFKIVVIIVVVRLTFNPWLASYSQAGHWTLWTYGGATLMCYVASRWLASQPKLALWAEAAALHLFVLTLWSEARYWLHDGQVYRSELSLVEAVLNQSLFAALGLVYHWKSKISEHLALWYRTYAAVLLMAAGLHYALLVLAFLASDVWLWSAVNSQPLFNLLLMAFGLPVLWFLASYRFGFVQFRRWAAAGAAISGLLFITIEIRHLWQGSVRLSGGVLDGEMYTYSVVWLICAVFALLGGSWRFGRQCYQWGMALLAVVILKIFLLDMDDLEGLWRVASFMGLGLALLGVAFLHQKIQALRPET</sequence>
<protein>
    <submittedName>
        <fullName evidence="3">Putative membrane protein</fullName>
    </submittedName>
</protein>
<dbReference type="InterPro" id="IPR014600">
    <property type="entry name" value="UCP035905_mem"/>
</dbReference>
<organism evidence="3 4">
    <name type="scientific">Simiduia aestuariiviva</name>
    <dbReference type="NCBI Taxonomy" id="1510459"/>
    <lineage>
        <taxon>Bacteria</taxon>
        <taxon>Pseudomonadati</taxon>
        <taxon>Pseudomonadota</taxon>
        <taxon>Gammaproteobacteria</taxon>
        <taxon>Cellvibrionales</taxon>
        <taxon>Cellvibrionaceae</taxon>
        <taxon>Simiduia</taxon>
    </lineage>
</organism>
<evidence type="ECO:0000313" key="4">
    <source>
        <dbReference type="Proteomes" id="UP000559987"/>
    </source>
</evidence>
<feature type="transmembrane region" description="Helical" evidence="2">
    <location>
        <begin position="359"/>
        <end position="377"/>
    </location>
</feature>
<feature type="transmembrane region" description="Helical" evidence="2">
    <location>
        <begin position="241"/>
        <end position="258"/>
    </location>
</feature>
<feature type="transmembrane region" description="Helical" evidence="2">
    <location>
        <begin position="577"/>
        <end position="596"/>
    </location>
</feature>
<dbReference type="Proteomes" id="UP000559987">
    <property type="component" value="Unassembled WGS sequence"/>
</dbReference>
<feature type="transmembrane region" description="Helical" evidence="2">
    <location>
        <begin position="527"/>
        <end position="546"/>
    </location>
</feature>
<comment type="caution">
    <text evidence="3">The sequence shown here is derived from an EMBL/GenBank/DDBJ whole genome shotgun (WGS) entry which is preliminary data.</text>
</comment>
<dbReference type="Pfam" id="PF10101">
    <property type="entry name" value="DUF2339"/>
    <property type="match status" value="1"/>
</dbReference>
<dbReference type="AlphaFoldDB" id="A0A839UTV0"/>
<dbReference type="PIRSF" id="PIRSF035905">
    <property type="entry name" value="UCP035905_mp"/>
    <property type="match status" value="1"/>
</dbReference>
<dbReference type="InterPro" id="IPR019286">
    <property type="entry name" value="DUF2339_TM"/>
</dbReference>
<keyword evidence="4" id="KW-1185">Reference proteome</keyword>
<dbReference type="PANTHER" id="PTHR38434">
    <property type="entry name" value="BLL2549 PROTEIN"/>
    <property type="match status" value="1"/>
</dbReference>
<feature type="transmembrane region" description="Helical" evidence="2">
    <location>
        <begin position="192"/>
        <end position="212"/>
    </location>
</feature>
<feature type="transmembrane region" description="Helical" evidence="2">
    <location>
        <begin position="697"/>
        <end position="722"/>
    </location>
</feature>
<gene>
    <name evidence="3" type="ORF">FHS30_002015</name>
</gene>
<dbReference type="RefSeq" id="WP_183910323.1">
    <property type="nucleotide sequence ID" value="NZ_JACHXZ010000003.1"/>
</dbReference>
<feature type="transmembrane region" description="Helical" evidence="2">
    <location>
        <begin position="734"/>
        <end position="752"/>
    </location>
</feature>
<feature type="transmembrane region" description="Helical" evidence="2">
    <location>
        <begin position="827"/>
        <end position="846"/>
    </location>
</feature>
<accession>A0A839UTV0</accession>
<evidence type="ECO:0000256" key="2">
    <source>
        <dbReference type="SAM" id="Phobius"/>
    </source>
</evidence>
<feature type="transmembrane region" description="Helical" evidence="2">
    <location>
        <begin position="218"/>
        <end position="236"/>
    </location>
</feature>
<feature type="transmembrane region" description="Helical" evidence="2">
    <location>
        <begin position="800"/>
        <end position="820"/>
    </location>
</feature>
<name>A0A839UTV0_9GAMM</name>
<feature type="region of interest" description="Disordered" evidence="1">
    <location>
        <begin position="91"/>
        <end position="117"/>
    </location>
</feature>
<feature type="transmembrane region" description="Helical" evidence="2">
    <location>
        <begin position="264"/>
        <end position="282"/>
    </location>
</feature>
<dbReference type="PANTHER" id="PTHR38434:SF1">
    <property type="entry name" value="BLL2549 PROTEIN"/>
    <property type="match status" value="1"/>
</dbReference>
<keyword evidence="2" id="KW-0472">Membrane</keyword>
<feature type="transmembrane region" description="Helical" evidence="2">
    <location>
        <begin position="632"/>
        <end position="654"/>
    </location>
</feature>
<feature type="transmembrane region" description="Helical" evidence="2">
    <location>
        <begin position="852"/>
        <end position="871"/>
    </location>
</feature>
<proteinExistence type="predicted"/>
<feature type="transmembrane region" description="Helical" evidence="2">
    <location>
        <begin position="666"/>
        <end position="685"/>
    </location>
</feature>
<feature type="transmembrane region" description="Helical" evidence="2">
    <location>
        <begin position="131"/>
        <end position="148"/>
    </location>
</feature>
<feature type="transmembrane region" description="Helical" evidence="2">
    <location>
        <begin position="160"/>
        <end position="180"/>
    </location>
</feature>
<feature type="transmembrane region" description="Helical" evidence="2">
    <location>
        <begin position="406"/>
        <end position="424"/>
    </location>
</feature>
<feature type="transmembrane region" description="Helical" evidence="2">
    <location>
        <begin position="497"/>
        <end position="518"/>
    </location>
</feature>
<feature type="transmembrane region" description="Helical" evidence="2">
    <location>
        <begin position="602"/>
        <end position="620"/>
    </location>
</feature>
<feature type="transmembrane region" description="Helical" evidence="2">
    <location>
        <begin position="6"/>
        <end position="27"/>
    </location>
</feature>
<keyword evidence="2" id="KW-1133">Transmembrane helix</keyword>
<feature type="transmembrane region" description="Helical" evidence="2">
    <location>
        <begin position="289"/>
        <end position="307"/>
    </location>
</feature>
<evidence type="ECO:0000313" key="3">
    <source>
        <dbReference type="EMBL" id="MBB3168807.1"/>
    </source>
</evidence>